<keyword evidence="2" id="KW-1185">Reference proteome</keyword>
<reference evidence="1 2" key="1">
    <citation type="submission" date="2016-03" db="EMBL/GenBank/DDBJ databases">
        <title>EvidentialGene: Evidence-directed Construction of Genes on Genomes.</title>
        <authorList>
            <person name="Gilbert D.G."/>
            <person name="Choi J.-H."/>
            <person name="Mockaitis K."/>
            <person name="Colbourne J."/>
            <person name="Pfrender M."/>
        </authorList>
    </citation>
    <scope>NUCLEOTIDE SEQUENCE [LARGE SCALE GENOMIC DNA]</scope>
    <source>
        <strain evidence="1 2">Xinb3</strain>
        <tissue evidence="1">Complete organism</tissue>
    </source>
</reference>
<organism evidence="1 2">
    <name type="scientific">Daphnia magna</name>
    <dbReference type="NCBI Taxonomy" id="35525"/>
    <lineage>
        <taxon>Eukaryota</taxon>
        <taxon>Metazoa</taxon>
        <taxon>Ecdysozoa</taxon>
        <taxon>Arthropoda</taxon>
        <taxon>Crustacea</taxon>
        <taxon>Branchiopoda</taxon>
        <taxon>Diplostraca</taxon>
        <taxon>Cladocera</taxon>
        <taxon>Anomopoda</taxon>
        <taxon>Daphniidae</taxon>
        <taxon>Daphnia</taxon>
    </lineage>
</organism>
<gene>
    <name evidence="1" type="ORF">APZ42_018295</name>
</gene>
<proteinExistence type="predicted"/>
<dbReference type="Proteomes" id="UP000076858">
    <property type="component" value="Unassembled WGS sequence"/>
</dbReference>
<comment type="caution">
    <text evidence="1">The sequence shown here is derived from an EMBL/GenBank/DDBJ whole genome shotgun (WGS) entry which is preliminary data.</text>
</comment>
<sequence>MYIHTVHAPYNLAFLNPSAASLTNERGITESPVHTSDQINEIQSDNAPSVTAYLPFFFLYVRIISVNVRPIQQTNQPVS</sequence>
<accession>A0A164Z7K8</accession>
<name>A0A164Z7K8_9CRUS</name>
<dbReference type="EMBL" id="LRGB01000770">
    <property type="protein sequence ID" value="KZS16040.1"/>
    <property type="molecule type" value="Genomic_DNA"/>
</dbReference>
<protein>
    <submittedName>
        <fullName evidence="1">Uncharacterized protein</fullName>
    </submittedName>
</protein>
<dbReference type="AlphaFoldDB" id="A0A164Z7K8"/>
<evidence type="ECO:0000313" key="2">
    <source>
        <dbReference type="Proteomes" id="UP000076858"/>
    </source>
</evidence>
<evidence type="ECO:0000313" key="1">
    <source>
        <dbReference type="EMBL" id="KZS16040.1"/>
    </source>
</evidence>